<evidence type="ECO:0000313" key="2">
    <source>
        <dbReference type="Proteomes" id="UP001162162"/>
    </source>
</evidence>
<organism evidence="1 2">
    <name type="scientific">Aromia moschata</name>
    <dbReference type="NCBI Taxonomy" id="1265417"/>
    <lineage>
        <taxon>Eukaryota</taxon>
        <taxon>Metazoa</taxon>
        <taxon>Ecdysozoa</taxon>
        <taxon>Arthropoda</taxon>
        <taxon>Hexapoda</taxon>
        <taxon>Insecta</taxon>
        <taxon>Pterygota</taxon>
        <taxon>Neoptera</taxon>
        <taxon>Endopterygota</taxon>
        <taxon>Coleoptera</taxon>
        <taxon>Polyphaga</taxon>
        <taxon>Cucujiformia</taxon>
        <taxon>Chrysomeloidea</taxon>
        <taxon>Cerambycidae</taxon>
        <taxon>Cerambycinae</taxon>
        <taxon>Callichromatini</taxon>
        <taxon>Aromia</taxon>
    </lineage>
</organism>
<evidence type="ECO:0000313" key="1">
    <source>
        <dbReference type="EMBL" id="KAJ8941801.1"/>
    </source>
</evidence>
<gene>
    <name evidence="1" type="ORF">NQ318_015926</name>
</gene>
<comment type="caution">
    <text evidence="1">The sequence shown here is derived from an EMBL/GenBank/DDBJ whole genome shotgun (WGS) entry which is preliminary data.</text>
</comment>
<keyword evidence="2" id="KW-1185">Reference proteome</keyword>
<dbReference type="AlphaFoldDB" id="A0AAV8XT22"/>
<dbReference type="Proteomes" id="UP001162162">
    <property type="component" value="Unassembled WGS sequence"/>
</dbReference>
<sequence>MESTFGDTSRLVSTCVGKWKAPTRARTKWYMPGSNLSSMLQRATFKGLNKYGTCFASQSPRPPPRWPGRGHLEYGIPISGRLEDGKRNTALIKQKKKKKKKLT</sequence>
<dbReference type="EMBL" id="JAPWTK010000352">
    <property type="protein sequence ID" value="KAJ8941801.1"/>
    <property type="molecule type" value="Genomic_DNA"/>
</dbReference>
<proteinExistence type="predicted"/>
<name>A0AAV8XT22_9CUCU</name>
<protein>
    <submittedName>
        <fullName evidence="1">Uncharacterized protein</fullName>
    </submittedName>
</protein>
<reference evidence="1" key="1">
    <citation type="journal article" date="2023" name="Insect Mol. Biol.">
        <title>Genome sequencing provides insights into the evolution of gene families encoding plant cell wall-degrading enzymes in longhorned beetles.</title>
        <authorList>
            <person name="Shin N.R."/>
            <person name="Okamura Y."/>
            <person name="Kirsch R."/>
            <person name="Pauchet Y."/>
        </authorList>
    </citation>
    <scope>NUCLEOTIDE SEQUENCE</scope>
    <source>
        <strain evidence="1">AMC_N1</strain>
    </source>
</reference>
<accession>A0AAV8XT22</accession>